<organism evidence="4 5">
    <name type="scientific">Thalassiosira pseudonana</name>
    <name type="common">Marine diatom</name>
    <name type="synonym">Cyclotella nana</name>
    <dbReference type="NCBI Taxonomy" id="35128"/>
    <lineage>
        <taxon>Eukaryota</taxon>
        <taxon>Sar</taxon>
        <taxon>Stramenopiles</taxon>
        <taxon>Ochrophyta</taxon>
        <taxon>Bacillariophyta</taxon>
        <taxon>Coscinodiscophyceae</taxon>
        <taxon>Thalassiosirophycidae</taxon>
        <taxon>Thalassiosirales</taxon>
        <taxon>Thalassiosiraceae</taxon>
        <taxon>Thalassiosira</taxon>
    </lineage>
</organism>
<feature type="region of interest" description="Disordered" evidence="2">
    <location>
        <begin position="71"/>
        <end position="98"/>
    </location>
</feature>
<reference evidence="4 5" key="2">
    <citation type="journal article" date="2008" name="Nature">
        <title>The Phaeodactylum genome reveals the evolutionary history of diatom genomes.</title>
        <authorList>
            <person name="Bowler C."/>
            <person name="Allen A.E."/>
            <person name="Badger J.H."/>
            <person name="Grimwood J."/>
            <person name="Jabbari K."/>
            <person name="Kuo A."/>
            <person name="Maheswari U."/>
            <person name="Martens C."/>
            <person name="Maumus F."/>
            <person name="Otillar R.P."/>
            <person name="Rayko E."/>
            <person name="Salamov A."/>
            <person name="Vandepoele K."/>
            <person name="Beszteri B."/>
            <person name="Gruber A."/>
            <person name="Heijde M."/>
            <person name="Katinka M."/>
            <person name="Mock T."/>
            <person name="Valentin K."/>
            <person name="Verret F."/>
            <person name="Berges J.A."/>
            <person name="Brownlee C."/>
            <person name="Cadoret J.P."/>
            <person name="Chiovitti A."/>
            <person name="Choi C.J."/>
            <person name="Coesel S."/>
            <person name="De Martino A."/>
            <person name="Detter J.C."/>
            <person name="Durkin C."/>
            <person name="Falciatore A."/>
            <person name="Fournet J."/>
            <person name="Haruta M."/>
            <person name="Huysman M.J."/>
            <person name="Jenkins B.D."/>
            <person name="Jiroutova K."/>
            <person name="Jorgensen R.E."/>
            <person name="Joubert Y."/>
            <person name="Kaplan A."/>
            <person name="Kroger N."/>
            <person name="Kroth P.G."/>
            <person name="La Roche J."/>
            <person name="Lindquist E."/>
            <person name="Lommer M."/>
            <person name="Martin-Jezequel V."/>
            <person name="Lopez P.J."/>
            <person name="Lucas S."/>
            <person name="Mangogna M."/>
            <person name="McGinnis K."/>
            <person name="Medlin L.K."/>
            <person name="Montsant A."/>
            <person name="Oudot-Le Secq M.P."/>
            <person name="Napoli C."/>
            <person name="Obornik M."/>
            <person name="Parker M.S."/>
            <person name="Petit J.L."/>
            <person name="Porcel B.M."/>
            <person name="Poulsen N."/>
            <person name="Robison M."/>
            <person name="Rychlewski L."/>
            <person name="Rynearson T.A."/>
            <person name="Schmutz J."/>
            <person name="Shapiro H."/>
            <person name="Siaut M."/>
            <person name="Stanley M."/>
            <person name="Sussman M.R."/>
            <person name="Taylor A.R."/>
            <person name="Vardi A."/>
            <person name="von Dassow P."/>
            <person name="Vyverman W."/>
            <person name="Willis A."/>
            <person name="Wyrwicz L.S."/>
            <person name="Rokhsar D.S."/>
            <person name="Weissenbach J."/>
            <person name="Armbrust E.V."/>
            <person name="Green B.R."/>
            <person name="Van de Peer Y."/>
            <person name="Grigoriev I.V."/>
        </authorList>
    </citation>
    <scope>NUCLEOTIDE SEQUENCE [LARGE SCALE GENOMIC DNA]</scope>
    <source>
        <strain evidence="4 5">CCMP1335</strain>
    </source>
</reference>
<dbReference type="EMBL" id="CM000638">
    <property type="protein sequence ID" value="EED96136.1"/>
    <property type="molecule type" value="Genomic_DNA"/>
</dbReference>
<sequence>MPSKSIQLIAISSLIVASTLSGGLVGSLIARDNDKLHRSPSPSPLLRAQSAAYVDITAAVSYEAITPSMVAPTPSLSPDVESEYTTSSEADYSSIDGDMKQDNLSSGILKLAIKKEQLRRTQLENEQLREILKMLNDLSD</sequence>
<dbReference type="InParanoid" id="B8BSJ3"/>
<protein>
    <submittedName>
        <fullName evidence="4">Uncharacterized protein</fullName>
    </submittedName>
</protein>
<evidence type="ECO:0000313" key="4">
    <source>
        <dbReference type="EMBL" id="EED96136.1"/>
    </source>
</evidence>
<dbReference type="KEGG" id="tps:THAPSDRAFT_2003"/>
<dbReference type="HOGENOM" id="CLU_1839216_0_0_1"/>
<dbReference type="RefSeq" id="XP_002286495.1">
    <property type="nucleotide sequence ID" value="XM_002286459.1"/>
</dbReference>
<proteinExistence type="predicted"/>
<dbReference type="AlphaFoldDB" id="B8BSJ3"/>
<dbReference type="Proteomes" id="UP000001449">
    <property type="component" value="Chromosome 1"/>
</dbReference>
<name>B8BSJ3_THAPS</name>
<keyword evidence="3" id="KW-0472">Membrane</keyword>
<accession>B8BSJ3</accession>
<dbReference type="PaxDb" id="35128-Thaps2003"/>
<reference evidence="4 5" key="1">
    <citation type="journal article" date="2004" name="Science">
        <title>The genome of the diatom Thalassiosira pseudonana: ecology, evolution, and metabolism.</title>
        <authorList>
            <person name="Armbrust E.V."/>
            <person name="Berges J.A."/>
            <person name="Bowler C."/>
            <person name="Green B.R."/>
            <person name="Martinez D."/>
            <person name="Putnam N.H."/>
            <person name="Zhou S."/>
            <person name="Allen A.E."/>
            <person name="Apt K.E."/>
            <person name="Bechner M."/>
            <person name="Brzezinski M.A."/>
            <person name="Chaal B.K."/>
            <person name="Chiovitti A."/>
            <person name="Davis A.K."/>
            <person name="Demarest M.S."/>
            <person name="Detter J.C."/>
            <person name="Glavina T."/>
            <person name="Goodstein D."/>
            <person name="Hadi M.Z."/>
            <person name="Hellsten U."/>
            <person name="Hildebrand M."/>
            <person name="Jenkins B.D."/>
            <person name="Jurka J."/>
            <person name="Kapitonov V.V."/>
            <person name="Kroger N."/>
            <person name="Lau W.W."/>
            <person name="Lane T.W."/>
            <person name="Larimer F.W."/>
            <person name="Lippmeier J.C."/>
            <person name="Lucas S."/>
            <person name="Medina M."/>
            <person name="Montsant A."/>
            <person name="Obornik M."/>
            <person name="Parker M.S."/>
            <person name="Palenik B."/>
            <person name="Pazour G.J."/>
            <person name="Richardson P.M."/>
            <person name="Rynearson T.A."/>
            <person name="Saito M.A."/>
            <person name="Schwartz D.C."/>
            <person name="Thamatrakoln K."/>
            <person name="Valentin K."/>
            <person name="Vardi A."/>
            <person name="Wilkerson F.P."/>
            <person name="Rokhsar D.S."/>
        </authorList>
    </citation>
    <scope>NUCLEOTIDE SEQUENCE [LARGE SCALE GENOMIC DNA]</scope>
    <source>
        <strain evidence="4 5">CCMP1335</strain>
    </source>
</reference>
<keyword evidence="3" id="KW-0812">Transmembrane</keyword>
<dbReference type="GeneID" id="7452587"/>
<evidence type="ECO:0000256" key="2">
    <source>
        <dbReference type="SAM" id="MobiDB-lite"/>
    </source>
</evidence>
<feature type="transmembrane region" description="Helical" evidence="3">
    <location>
        <begin position="6"/>
        <end position="30"/>
    </location>
</feature>
<evidence type="ECO:0000256" key="1">
    <source>
        <dbReference type="SAM" id="Coils"/>
    </source>
</evidence>
<feature type="coiled-coil region" evidence="1">
    <location>
        <begin position="111"/>
        <end position="138"/>
    </location>
</feature>
<keyword evidence="1" id="KW-0175">Coiled coil</keyword>
<keyword evidence="5" id="KW-1185">Reference proteome</keyword>
<evidence type="ECO:0000313" key="5">
    <source>
        <dbReference type="Proteomes" id="UP000001449"/>
    </source>
</evidence>
<keyword evidence="3" id="KW-1133">Transmembrane helix</keyword>
<evidence type="ECO:0000256" key="3">
    <source>
        <dbReference type="SAM" id="Phobius"/>
    </source>
</evidence>
<gene>
    <name evidence="4" type="ORF">THAPSDRAFT_2003</name>
</gene>